<proteinExistence type="predicted"/>
<keyword evidence="6" id="KW-1185">Reference proteome</keyword>
<dbReference type="InterPro" id="IPR032783">
    <property type="entry name" value="AraC_lig"/>
</dbReference>
<evidence type="ECO:0000313" key="5">
    <source>
        <dbReference type="EMBL" id="ALR22040.1"/>
    </source>
</evidence>
<dbReference type="GO" id="GO:0043565">
    <property type="term" value="F:sequence-specific DNA binding"/>
    <property type="evidence" value="ECO:0007669"/>
    <property type="project" value="InterPro"/>
</dbReference>
<dbReference type="OrthoDB" id="110167at2"/>
<evidence type="ECO:0000259" key="4">
    <source>
        <dbReference type="PROSITE" id="PS01124"/>
    </source>
</evidence>
<dbReference type="InterPro" id="IPR018060">
    <property type="entry name" value="HTH_AraC"/>
</dbReference>
<dbReference type="PANTHER" id="PTHR46796:SF13">
    <property type="entry name" value="HTH-TYPE TRANSCRIPTIONAL ACTIVATOR RHAS"/>
    <property type="match status" value="1"/>
</dbReference>
<keyword evidence="3" id="KW-0804">Transcription</keyword>
<dbReference type="PANTHER" id="PTHR46796">
    <property type="entry name" value="HTH-TYPE TRANSCRIPTIONAL ACTIVATOR RHAS-RELATED"/>
    <property type="match status" value="1"/>
</dbReference>
<dbReference type="EMBL" id="CP013264">
    <property type="protein sequence ID" value="ALR22040.1"/>
    <property type="molecule type" value="Genomic_DNA"/>
</dbReference>
<name>A0A0S3F3C7_9SPHN</name>
<dbReference type="SUPFAM" id="SSF46689">
    <property type="entry name" value="Homeodomain-like"/>
    <property type="match status" value="2"/>
</dbReference>
<gene>
    <name evidence="5" type="ORF">ATN00_18765</name>
</gene>
<dbReference type="KEGG" id="sbd:ATN00_18765"/>
<keyword evidence="2" id="KW-0238">DNA-binding</keyword>
<dbReference type="Gene3D" id="1.10.10.60">
    <property type="entry name" value="Homeodomain-like"/>
    <property type="match status" value="2"/>
</dbReference>
<dbReference type="SMART" id="SM00342">
    <property type="entry name" value="HTH_ARAC"/>
    <property type="match status" value="1"/>
</dbReference>
<dbReference type="PROSITE" id="PS00041">
    <property type="entry name" value="HTH_ARAC_FAMILY_1"/>
    <property type="match status" value="1"/>
</dbReference>
<organism evidence="5 6">
    <name type="scientific">Sphingobium baderi</name>
    <dbReference type="NCBI Taxonomy" id="1332080"/>
    <lineage>
        <taxon>Bacteria</taxon>
        <taxon>Pseudomonadati</taxon>
        <taxon>Pseudomonadota</taxon>
        <taxon>Alphaproteobacteria</taxon>
        <taxon>Sphingomonadales</taxon>
        <taxon>Sphingomonadaceae</taxon>
        <taxon>Sphingobium</taxon>
    </lineage>
</organism>
<keyword evidence="1" id="KW-0805">Transcription regulation</keyword>
<dbReference type="Proteomes" id="UP000056968">
    <property type="component" value="Chromosome"/>
</dbReference>
<dbReference type="InterPro" id="IPR050204">
    <property type="entry name" value="AraC_XylS_family_regulators"/>
</dbReference>
<sequence>MLPVRVTLYHTPAAHLPAKAGENNEKRALVGLESVDTQTWSRFEEDRPQLNAAQSLIRDHTVLSDLLEGIRVEQTSYRLLRNGDGVLDGRRAPDELVGFYFLTGEVEFTSPGAGPIHARKGDYLLLCHGTRYCIRPTSENGKCSIGHLVFSLDGLRARLLFRILPKVLFISGLSQEEMQWQMQLEHLITHHPRAFSTASPAINHRLIEASIISNIQTFFYREGSQAYQIDSPDLVRVYASVKALHECPERAWTIAALADLSSMSKTLFVAKFKDATGMPPARYLSMLRLDRVKELLRARSLSLTQIAHRTGYSTDMALIHAFKRQFGITPGQFRSAHQWS</sequence>
<protein>
    <recommendedName>
        <fullName evidence="4">HTH araC/xylS-type domain-containing protein</fullName>
    </recommendedName>
</protein>
<evidence type="ECO:0000256" key="1">
    <source>
        <dbReference type="ARBA" id="ARBA00023015"/>
    </source>
</evidence>
<dbReference type="RefSeq" id="WP_156415308.1">
    <property type="nucleotide sequence ID" value="NZ_CP013264.1"/>
</dbReference>
<evidence type="ECO:0000256" key="2">
    <source>
        <dbReference type="ARBA" id="ARBA00023125"/>
    </source>
</evidence>
<dbReference type="Pfam" id="PF12833">
    <property type="entry name" value="HTH_18"/>
    <property type="match status" value="1"/>
</dbReference>
<accession>A0A0S3F3C7</accession>
<dbReference type="InterPro" id="IPR009057">
    <property type="entry name" value="Homeodomain-like_sf"/>
</dbReference>
<evidence type="ECO:0000313" key="6">
    <source>
        <dbReference type="Proteomes" id="UP000056968"/>
    </source>
</evidence>
<feature type="domain" description="HTH araC/xylS-type" evidence="4">
    <location>
        <begin position="238"/>
        <end position="336"/>
    </location>
</feature>
<dbReference type="AlphaFoldDB" id="A0A0S3F3C7"/>
<dbReference type="PROSITE" id="PS01124">
    <property type="entry name" value="HTH_ARAC_FAMILY_2"/>
    <property type="match status" value="1"/>
</dbReference>
<dbReference type="STRING" id="1332080.ATN00_18765"/>
<reference evidence="5 6" key="1">
    <citation type="submission" date="2015-11" db="EMBL/GenBank/DDBJ databases">
        <title>A Two-component Flavoprotein Monooxygenase System MeaXY Responsible for para-Hydroxylation of 2-Methyl-6-ethylaniline and 2,6-Diethylaniline in Sphingobium baderi DE-13.</title>
        <authorList>
            <person name="Cheng M."/>
            <person name="Meng Q."/>
            <person name="Yang Y."/>
            <person name="Chu C."/>
            <person name="Yan X."/>
            <person name="He J."/>
            <person name="Li S."/>
        </authorList>
    </citation>
    <scope>NUCLEOTIDE SEQUENCE [LARGE SCALE GENOMIC DNA]</scope>
    <source>
        <strain evidence="5 6">DE-13</strain>
    </source>
</reference>
<dbReference type="Pfam" id="PF12852">
    <property type="entry name" value="Cupin_6"/>
    <property type="match status" value="1"/>
</dbReference>
<dbReference type="InterPro" id="IPR018062">
    <property type="entry name" value="HTH_AraC-typ_CS"/>
</dbReference>
<evidence type="ECO:0000256" key="3">
    <source>
        <dbReference type="ARBA" id="ARBA00023163"/>
    </source>
</evidence>
<dbReference type="GO" id="GO:0003700">
    <property type="term" value="F:DNA-binding transcription factor activity"/>
    <property type="evidence" value="ECO:0007669"/>
    <property type="project" value="InterPro"/>
</dbReference>